<name>A0A9X4KPC8_9BACL</name>
<evidence type="ECO:0000313" key="3">
    <source>
        <dbReference type="EMBL" id="MDG0808716.1"/>
    </source>
</evidence>
<gene>
    <name evidence="3" type="ORF">OMP40_04410</name>
</gene>
<evidence type="ECO:0000256" key="1">
    <source>
        <dbReference type="SAM" id="MobiDB-lite"/>
    </source>
</evidence>
<dbReference type="InterPro" id="IPR036568">
    <property type="entry name" value="GGCT-like_sf"/>
</dbReference>
<comment type="caution">
    <text evidence="3">The sequence shown here is derived from an EMBL/GenBank/DDBJ whole genome shotgun (WGS) entry which is preliminary data.</text>
</comment>
<dbReference type="RefSeq" id="WP_277529475.1">
    <property type="nucleotide sequence ID" value="NZ_JAPDIA010000002.1"/>
</dbReference>
<dbReference type="Gene3D" id="3.10.490.10">
    <property type="entry name" value="Gamma-glutamyl cyclotransferase-like"/>
    <property type="match status" value="1"/>
</dbReference>
<evidence type="ECO:0000259" key="2">
    <source>
        <dbReference type="Pfam" id="PF06094"/>
    </source>
</evidence>
<dbReference type="EMBL" id="JAPDIA010000002">
    <property type="protein sequence ID" value="MDG0808716.1"/>
    <property type="molecule type" value="Genomic_DNA"/>
</dbReference>
<reference evidence="3" key="1">
    <citation type="submission" date="2022-10" db="EMBL/GenBank/DDBJ databases">
        <title>Comparative genomic analysis of Cohnella hashimotonis sp. nov., isolated from the International Space Station.</title>
        <authorList>
            <person name="Simpson A."/>
            <person name="Venkateswaran K."/>
        </authorList>
    </citation>
    <scope>NUCLEOTIDE SEQUENCE</scope>
    <source>
        <strain evidence="3">DSM 28161</strain>
    </source>
</reference>
<keyword evidence="4" id="KW-1185">Reference proteome</keyword>
<feature type="domain" description="Gamma-glutamylcyclotransferase AIG2-like" evidence="2">
    <location>
        <begin position="24"/>
        <end position="142"/>
    </location>
</feature>
<dbReference type="Pfam" id="PF06094">
    <property type="entry name" value="GGACT"/>
    <property type="match status" value="1"/>
</dbReference>
<dbReference type="SUPFAM" id="SSF110857">
    <property type="entry name" value="Gamma-glutamyl cyclotransferase-like"/>
    <property type="match status" value="1"/>
</dbReference>
<dbReference type="Proteomes" id="UP001153404">
    <property type="component" value="Unassembled WGS sequence"/>
</dbReference>
<accession>A0A9X4KPC8</accession>
<evidence type="ECO:0000313" key="4">
    <source>
        <dbReference type="Proteomes" id="UP001153404"/>
    </source>
</evidence>
<feature type="compositionally biased region" description="Pro residues" evidence="1">
    <location>
        <begin position="145"/>
        <end position="154"/>
    </location>
</feature>
<organism evidence="3 4">
    <name type="scientific">Cohnella rhizosphaerae</name>
    <dbReference type="NCBI Taxonomy" id="1457232"/>
    <lineage>
        <taxon>Bacteria</taxon>
        <taxon>Bacillati</taxon>
        <taxon>Bacillota</taxon>
        <taxon>Bacilli</taxon>
        <taxon>Bacillales</taxon>
        <taxon>Paenibacillaceae</taxon>
        <taxon>Cohnella</taxon>
    </lineage>
</organism>
<sequence length="154" mass="17431">MSEAGTGEEVLNGSRRRMAGLHRIFVYGSLLPGLENAGLLWPFARSEPQTGAVIGRLVVAEGYPALVPPRPDAPSVRRVRGLWTLVDRETLRRLDRLEEYFGPEEDNDYERVRVRDADRRDLQGWAYVWPDDRGRPDAGVDWWPDAPPGPRPAD</sequence>
<dbReference type="CDD" id="cd06661">
    <property type="entry name" value="GGCT_like"/>
    <property type="match status" value="1"/>
</dbReference>
<proteinExistence type="predicted"/>
<dbReference type="InterPro" id="IPR009288">
    <property type="entry name" value="AIG2-like_dom"/>
</dbReference>
<dbReference type="AlphaFoldDB" id="A0A9X4KPC8"/>
<dbReference type="InterPro" id="IPR013024">
    <property type="entry name" value="GGCT-like"/>
</dbReference>
<feature type="region of interest" description="Disordered" evidence="1">
    <location>
        <begin position="131"/>
        <end position="154"/>
    </location>
</feature>
<protein>
    <submittedName>
        <fullName evidence="3">Gamma-glutamylcyclotransferase</fullName>
    </submittedName>
</protein>